<organism evidence="2 3">
    <name type="scientific">Tanacetum coccineum</name>
    <dbReference type="NCBI Taxonomy" id="301880"/>
    <lineage>
        <taxon>Eukaryota</taxon>
        <taxon>Viridiplantae</taxon>
        <taxon>Streptophyta</taxon>
        <taxon>Embryophyta</taxon>
        <taxon>Tracheophyta</taxon>
        <taxon>Spermatophyta</taxon>
        <taxon>Magnoliopsida</taxon>
        <taxon>eudicotyledons</taxon>
        <taxon>Gunneridae</taxon>
        <taxon>Pentapetalae</taxon>
        <taxon>asterids</taxon>
        <taxon>campanulids</taxon>
        <taxon>Asterales</taxon>
        <taxon>Asteraceae</taxon>
        <taxon>Asteroideae</taxon>
        <taxon>Anthemideae</taxon>
        <taxon>Anthemidinae</taxon>
        <taxon>Tanacetum</taxon>
    </lineage>
</organism>
<feature type="region of interest" description="Disordered" evidence="1">
    <location>
        <begin position="1"/>
        <end position="43"/>
    </location>
</feature>
<dbReference type="Gene3D" id="3.60.10.10">
    <property type="entry name" value="Endonuclease/exonuclease/phosphatase"/>
    <property type="match status" value="1"/>
</dbReference>
<dbReference type="Proteomes" id="UP001151760">
    <property type="component" value="Unassembled WGS sequence"/>
</dbReference>
<sequence length="467" mass="53055">MEGDDYASNSQDDKVESVVKNNSPPNSSKNDSERSKCSGHFKNSKIPHSVGSILQFLDEFIKVGLAQKAKKDWVRELCSKNNVNFMSFQETKMEDIELFNIKLCWGNFGFDYVYSPSVRSLGGILCVWDPRVFRKINSTISNYFVTIQGEWVPKVISNWNGDVVLMGDFNEVRTKEERHRSMFNILGADAFNSFISTAGLEEVPLGGCKFTCCHKSAAKMSKLDRFLISEGLMNSCPNLTAIVQLSTQPTAWKNRYAKDRKKQKKLKETPPEVVKGVLSCVDVEERIVVNDKSPEQMVAIRKWLPASFKKRLQYLLRSNSDVFAWTYADMTGIPRTIMVGGKPFNTEHKMNEYNHIKPIKQKKRRLGHDRNEATCKEVDELTKAGILLNVKDQTWVANPVVVKKSDGGWKMIPIEVFPGCLQRLPSNTNGQGRQRENNFLRMRGSILLPKDALPSEKCRSHVSKIGR</sequence>
<keyword evidence="2" id="KW-0695">RNA-directed DNA polymerase</keyword>
<dbReference type="PANTHER" id="PTHR33710">
    <property type="entry name" value="BNAC02G09200D PROTEIN"/>
    <property type="match status" value="1"/>
</dbReference>
<dbReference type="Gene3D" id="3.10.10.10">
    <property type="entry name" value="HIV Type 1 Reverse Transcriptase, subunit A, domain 1"/>
    <property type="match status" value="1"/>
</dbReference>
<dbReference type="SUPFAM" id="SSF56672">
    <property type="entry name" value="DNA/RNA polymerases"/>
    <property type="match status" value="1"/>
</dbReference>
<evidence type="ECO:0000313" key="2">
    <source>
        <dbReference type="EMBL" id="GJT76396.1"/>
    </source>
</evidence>
<accession>A0ABQ5GL40</accession>
<keyword evidence="2" id="KW-0808">Transferase</keyword>
<dbReference type="SUPFAM" id="SSF56219">
    <property type="entry name" value="DNase I-like"/>
    <property type="match status" value="1"/>
</dbReference>
<name>A0ABQ5GL40_9ASTR</name>
<reference evidence="2" key="2">
    <citation type="submission" date="2022-01" db="EMBL/GenBank/DDBJ databases">
        <authorList>
            <person name="Yamashiro T."/>
            <person name="Shiraishi A."/>
            <person name="Satake H."/>
            <person name="Nakayama K."/>
        </authorList>
    </citation>
    <scope>NUCLEOTIDE SEQUENCE</scope>
</reference>
<keyword evidence="3" id="KW-1185">Reference proteome</keyword>
<dbReference type="EMBL" id="BQNB010018621">
    <property type="protein sequence ID" value="GJT76396.1"/>
    <property type="molecule type" value="Genomic_DNA"/>
</dbReference>
<dbReference type="GO" id="GO:0003964">
    <property type="term" value="F:RNA-directed DNA polymerase activity"/>
    <property type="evidence" value="ECO:0007669"/>
    <property type="project" value="UniProtKB-KW"/>
</dbReference>
<feature type="compositionally biased region" description="Low complexity" evidence="1">
    <location>
        <begin position="18"/>
        <end position="29"/>
    </location>
</feature>
<reference evidence="2" key="1">
    <citation type="journal article" date="2022" name="Int. J. Mol. Sci.">
        <title>Draft Genome of Tanacetum Coccineum: Genomic Comparison of Closely Related Tanacetum-Family Plants.</title>
        <authorList>
            <person name="Yamashiro T."/>
            <person name="Shiraishi A."/>
            <person name="Nakayama K."/>
            <person name="Satake H."/>
        </authorList>
    </citation>
    <scope>NUCLEOTIDE SEQUENCE</scope>
</reference>
<dbReference type="PANTHER" id="PTHR33710:SF64">
    <property type="entry name" value="ENDONUCLEASE_EXONUCLEASE_PHOSPHATASE DOMAIN-CONTAINING PROTEIN"/>
    <property type="match status" value="1"/>
</dbReference>
<keyword evidence="2" id="KW-0548">Nucleotidyltransferase</keyword>
<evidence type="ECO:0000256" key="1">
    <source>
        <dbReference type="SAM" id="MobiDB-lite"/>
    </source>
</evidence>
<comment type="caution">
    <text evidence="2">The sequence shown here is derived from an EMBL/GenBank/DDBJ whole genome shotgun (WGS) entry which is preliminary data.</text>
</comment>
<evidence type="ECO:0000313" key="3">
    <source>
        <dbReference type="Proteomes" id="UP001151760"/>
    </source>
</evidence>
<protein>
    <submittedName>
        <fullName evidence="2">RNA-directed DNA polymerase, eukaryota</fullName>
    </submittedName>
</protein>
<proteinExistence type="predicted"/>
<dbReference type="InterPro" id="IPR036691">
    <property type="entry name" value="Endo/exonu/phosph_ase_sf"/>
</dbReference>
<gene>
    <name evidence="2" type="ORF">Tco_1043121</name>
</gene>
<dbReference type="InterPro" id="IPR043502">
    <property type="entry name" value="DNA/RNA_pol_sf"/>
</dbReference>